<dbReference type="Gene3D" id="1.10.630.10">
    <property type="entry name" value="Cytochrome P450"/>
    <property type="match status" value="1"/>
</dbReference>
<dbReference type="AlphaFoldDB" id="A0A5J5B706"/>
<dbReference type="OrthoDB" id="2789670at2759"/>
<protein>
    <recommendedName>
        <fullName evidence="17">Cytochrome P450</fullName>
    </recommendedName>
</protein>
<evidence type="ECO:0000313" key="16">
    <source>
        <dbReference type="Proteomes" id="UP000325577"/>
    </source>
</evidence>
<keyword evidence="5" id="KW-0812">Transmembrane</keyword>
<comment type="cofactor">
    <cofactor evidence="1 12">
        <name>heme</name>
        <dbReference type="ChEBI" id="CHEBI:30413"/>
    </cofactor>
</comment>
<accession>A0A5J5B706</accession>
<evidence type="ECO:0000256" key="3">
    <source>
        <dbReference type="ARBA" id="ARBA00010617"/>
    </source>
</evidence>
<evidence type="ECO:0000256" key="4">
    <source>
        <dbReference type="ARBA" id="ARBA00022617"/>
    </source>
</evidence>
<keyword evidence="10 13" id="KW-0503">Monooxygenase</keyword>
<dbReference type="PRINTS" id="PR00463">
    <property type="entry name" value="EP450I"/>
</dbReference>
<evidence type="ECO:0008006" key="17">
    <source>
        <dbReference type="Google" id="ProtNLM"/>
    </source>
</evidence>
<dbReference type="PROSITE" id="PS00086">
    <property type="entry name" value="CYTOCHROME_P450"/>
    <property type="match status" value="1"/>
</dbReference>
<dbReference type="InterPro" id="IPR036396">
    <property type="entry name" value="Cyt_P450_sf"/>
</dbReference>
<dbReference type="Pfam" id="PF00067">
    <property type="entry name" value="p450"/>
    <property type="match status" value="1"/>
</dbReference>
<dbReference type="CDD" id="cd11072">
    <property type="entry name" value="CYP71-like"/>
    <property type="match status" value="1"/>
</dbReference>
<evidence type="ECO:0000256" key="13">
    <source>
        <dbReference type="RuleBase" id="RU000461"/>
    </source>
</evidence>
<evidence type="ECO:0000256" key="9">
    <source>
        <dbReference type="ARBA" id="ARBA00023004"/>
    </source>
</evidence>
<dbReference type="PRINTS" id="PR00385">
    <property type="entry name" value="P450"/>
</dbReference>
<evidence type="ECO:0000313" key="15">
    <source>
        <dbReference type="EMBL" id="KAA8537547.1"/>
    </source>
</evidence>
<dbReference type="InterPro" id="IPR002401">
    <property type="entry name" value="Cyt_P450_E_grp-I"/>
</dbReference>
<evidence type="ECO:0000256" key="12">
    <source>
        <dbReference type="PIRSR" id="PIRSR602401-1"/>
    </source>
</evidence>
<feature type="chain" id="PRO_5023942052" description="Cytochrome P450" evidence="14">
    <location>
        <begin position="24"/>
        <end position="494"/>
    </location>
</feature>
<dbReference type="InterPro" id="IPR017972">
    <property type="entry name" value="Cyt_P450_CS"/>
</dbReference>
<dbReference type="PANTHER" id="PTHR47955">
    <property type="entry name" value="CYTOCHROME P450 FAMILY 71 PROTEIN"/>
    <property type="match status" value="1"/>
</dbReference>
<keyword evidence="7" id="KW-1133">Transmembrane helix</keyword>
<comment type="similarity">
    <text evidence="3 13">Belongs to the cytochrome P450 family.</text>
</comment>
<proteinExistence type="inferred from homology"/>
<evidence type="ECO:0000256" key="11">
    <source>
        <dbReference type="ARBA" id="ARBA00023136"/>
    </source>
</evidence>
<evidence type="ECO:0000256" key="7">
    <source>
        <dbReference type="ARBA" id="ARBA00022989"/>
    </source>
</evidence>
<keyword evidence="4 12" id="KW-0349">Heme</keyword>
<comment type="subcellular location">
    <subcellularLocation>
        <location evidence="2">Membrane</location>
        <topology evidence="2">Single-pass membrane protein</topology>
    </subcellularLocation>
</comment>
<dbReference type="GO" id="GO:0016020">
    <property type="term" value="C:membrane"/>
    <property type="evidence" value="ECO:0007669"/>
    <property type="project" value="UniProtKB-SubCell"/>
</dbReference>
<dbReference type="GO" id="GO:0020037">
    <property type="term" value="F:heme binding"/>
    <property type="evidence" value="ECO:0007669"/>
    <property type="project" value="InterPro"/>
</dbReference>
<keyword evidence="6 12" id="KW-0479">Metal-binding</keyword>
<evidence type="ECO:0000256" key="14">
    <source>
        <dbReference type="SAM" id="SignalP"/>
    </source>
</evidence>
<sequence>MMVLLLFLLALPIIILFLLPKNSETPHPPGPRGLPILGNLHQLDNSNLPHNLWQLSRKYGPLMFMRLGFVPTLVVSSARMAKEVLKTHDLIFCSRPALQGQKKLSYNCIDLAFTPYNDYWREMRKICILHLLTSKRVQSFRPVREDEVHHMIKNISGLASSSKSINLSEMLVALGSTIICRVAFGKRFDDEEKLRNRFYKLVVEAQAVMGSFYVSDYFPLMGWIDKLSGMCARLDNSFKELDLFYQELIDEHLDQNRPNSMQEDILDILLQLRKDQSSSINLTLNHIKAVLLNILLGGTDTSSATVIWAMTGLMKNPRVMKKVQEEIRSVIGNKGIVDEDDVEKLPYLRAVIKESMRLYPPVPLLIPRETLQRCLIDGYEIPAKTLVYVNAWAIGRDPESWDNPEEFLPERFLDSTIDFKGNNFELIPFGAGRRGCPGMLLGVVTVELTLANLLYSFDWELPAGMKREDIDTDVSPGLAMYKKNALCLLAKKYI</sequence>
<reference evidence="15 16" key="1">
    <citation type="submission" date="2019-09" db="EMBL/GenBank/DDBJ databases">
        <title>A chromosome-level genome assembly of the Chinese tupelo Nyssa sinensis.</title>
        <authorList>
            <person name="Yang X."/>
            <person name="Kang M."/>
            <person name="Yang Y."/>
            <person name="Xiong H."/>
            <person name="Wang M."/>
            <person name="Zhang Z."/>
            <person name="Wang Z."/>
            <person name="Wu H."/>
            <person name="Ma T."/>
            <person name="Liu J."/>
            <person name="Xi Z."/>
        </authorList>
    </citation>
    <scope>NUCLEOTIDE SEQUENCE [LARGE SCALE GENOMIC DNA]</scope>
    <source>
        <strain evidence="15">J267</strain>
        <tissue evidence="15">Leaf</tissue>
    </source>
</reference>
<keyword evidence="11" id="KW-0472">Membrane</keyword>
<feature type="binding site" description="axial binding residue" evidence="12">
    <location>
        <position position="436"/>
    </location>
    <ligand>
        <name>heme</name>
        <dbReference type="ChEBI" id="CHEBI:30413"/>
    </ligand>
    <ligandPart>
        <name>Fe</name>
        <dbReference type="ChEBI" id="CHEBI:18248"/>
    </ligandPart>
</feature>
<organism evidence="15 16">
    <name type="scientific">Nyssa sinensis</name>
    <dbReference type="NCBI Taxonomy" id="561372"/>
    <lineage>
        <taxon>Eukaryota</taxon>
        <taxon>Viridiplantae</taxon>
        <taxon>Streptophyta</taxon>
        <taxon>Embryophyta</taxon>
        <taxon>Tracheophyta</taxon>
        <taxon>Spermatophyta</taxon>
        <taxon>Magnoliopsida</taxon>
        <taxon>eudicotyledons</taxon>
        <taxon>Gunneridae</taxon>
        <taxon>Pentapetalae</taxon>
        <taxon>asterids</taxon>
        <taxon>Cornales</taxon>
        <taxon>Nyssaceae</taxon>
        <taxon>Nyssa</taxon>
    </lineage>
</organism>
<evidence type="ECO:0000256" key="6">
    <source>
        <dbReference type="ARBA" id="ARBA00022723"/>
    </source>
</evidence>
<dbReference type="EMBL" id="CM018038">
    <property type="protein sequence ID" value="KAA8537547.1"/>
    <property type="molecule type" value="Genomic_DNA"/>
</dbReference>
<keyword evidence="8 13" id="KW-0560">Oxidoreductase</keyword>
<dbReference type="GO" id="GO:0004497">
    <property type="term" value="F:monooxygenase activity"/>
    <property type="evidence" value="ECO:0007669"/>
    <property type="project" value="UniProtKB-KW"/>
</dbReference>
<evidence type="ECO:0000256" key="10">
    <source>
        <dbReference type="ARBA" id="ARBA00023033"/>
    </source>
</evidence>
<keyword evidence="14" id="KW-0732">Signal</keyword>
<evidence type="ECO:0000256" key="2">
    <source>
        <dbReference type="ARBA" id="ARBA00004167"/>
    </source>
</evidence>
<dbReference type="SUPFAM" id="SSF48264">
    <property type="entry name" value="Cytochrome P450"/>
    <property type="match status" value="1"/>
</dbReference>
<dbReference type="GO" id="GO:0016705">
    <property type="term" value="F:oxidoreductase activity, acting on paired donors, with incorporation or reduction of molecular oxygen"/>
    <property type="evidence" value="ECO:0007669"/>
    <property type="project" value="InterPro"/>
</dbReference>
<dbReference type="Proteomes" id="UP000325577">
    <property type="component" value="Linkage Group LG15"/>
</dbReference>
<dbReference type="GO" id="GO:0005506">
    <property type="term" value="F:iron ion binding"/>
    <property type="evidence" value="ECO:0007669"/>
    <property type="project" value="InterPro"/>
</dbReference>
<evidence type="ECO:0000256" key="5">
    <source>
        <dbReference type="ARBA" id="ARBA00022692"/>
    </source>
</evidence>
<dbReference type="PANTHER" id="PTHR47955:SF22">
    <property type="entry name" value="CYTOCHROME P450 83B1-LIKE"/>
    <property type="match status" value="1"/>
</dbReference>
<evidence type="ECO:0000256" key="1">
    <source>
        <dbReference type="ARBA" id="ARBA00001971"/>
    </source>
</evidence>
<evidence type="ECO:0000256" key="8">
    <source>
        <dbReference type="ARBA" id="ARBA00023002"/>
    </source>
</evidence>
<feature type="signal peptide" evidence="14">
    <location>
        <begin position="1"/>
        <end position="23"/>
    </location>
</feature>
<dbReference type="InterPro" id="IPR001128">
    <property type="entry name" value="Cyt_P450"/>
</dbReference>
<keyword evidence="9 12" id="KW-0408">Iron</keyword>
<name>A0A5J5B706_9ASTE</name>
<dbReference type="FunFam" id="1.10.630.10:FF:000011">
    <property type="entry name" value="Cytochrome P450 83B1"/>
    <property type="match status" value="1"/>
</dbReference>
<keyword evidence="16" id="KW-1185">Reference proteome</keyword>
<gene>
    <name evidence="15" type="ORF">F0562_027155</name>
</gene>